<comment type="caution">
    <text evidence="4">The sequence shown here is derived from an EMBL/GenBank/DDBJ whole genome shotgun (WGS) entry which is preliminary data.</text>
</comment>
<evidence type="ECO:0000256" key="2">
    <source>
        <dbReference type="SAM" id="Phobius"/>
    </source>
</evidence>
<feature type="transmembrane region" description="Helical" evidence="2">
    <location>
        <begin position="310"/>
        <end position="329"/>
    </location>
</feature>
<dbReference type="EMBL" id="BRXR01000001">
    <property type="protein sequence ID" value="GLC29701.1"/>
    <property type="molecule type" value="Genomic_DNA"/>
</dbReference>
<feature type="region of interest" description="Disordered" evidence="1">
    <location>
        <begin position="248"/>
        <end position="302"/>
    </location>
</feature>
<gene>
    <name evidence="4" type="ORF">bsdE14_11110</name>
</gene>
<feature type="compositionally biased region" description="Basic and acidic residues" evidence="1">
    <location>
        <begin position="273"/>
        <end position="289"/>
    </location>
</feature>
<keyword evidence="2" id="KW-0812">Transmembrane</keyword>
<feature type="signal peptide" evidence="3">
    <location>
        <begin position="1"/>
        <end position="22"/>
    </location>
</feature>
<dbReference type="InterPro" id="IPR008965">
    <property type="entry name" value="CBM2/CBM3_carb-bd_dom_sf"/>
</dbReference>
<evidence type="ECO:0000256" key="3">
    <source>
        <dbReference type="SAM" id="SignalP"/>
    </source>
</evidence>
<protein>
    <recommendedName>
        <fullName evidence="6">Cohesin domain-containing protein</fullName>
    </recommendedName>
</protein>
<evidence type="ECO:0000313" key="4">
    <source>
        <dbReference type="EMBL" id="GLC29701.1"/>
    </source>
</evidence>
<keyword evidence="3" id="KW-0732">Signal</keyword>
<evidence type="ECO:0000256" key="1">
    <source>
        <dbReference type="SAM" id="MobiDB-lite"/>
    </source>
</evidence>
<dbReference type="CDD" id="cd08547">
    <property type="entry name" value="Type_II_cohesin"/>
    <property type="match status" value="1"/>
</dbReference>
<feature type="compositionally biased region" description="Basic and acidic residues" evidence="1">
    <location>
        <begin position="249"/>
        <end position="264"/>
    </location>
</feature>
<sequence>MKRKISILVLCFILLFSPKAFAATGPEVEATVTGNIENGQTIQILINIKDIKSFFAGAMEFKYDKNVLKVKSIELGDLISKADINKFDAMNKIDDKNGIAAYGFSCLGKVNGFSGTGTFVKINAEVLKKDSFHVRSKAFLASPNDDFNLKLQICDSNIKELEYSFKPYEFSLNGTNGSNSSTNTGTSTNTSTSNAGGSTENSSASNNTSTAASASSSQNNASKTTTAEDKNDKTIVQKIITAVTNVFNGDKKDDSKKSETENKTVEASGNTETQDKSEDTNKNSQDKSKSNGANNTVSSNKVYSTSNKPAMVLLLVILMGAGLVLYALYRIRKSKKKV</sequence>
<feature type="compositionally biased region" description="Polar residues" evidence="1">
    <location>
        <begin position="290"/>
        <end position="302"/>
    </location>
</feature>
<dbReference type="Gene3D" id="2.60.40.680">
    <property type="match status" value="1"/>
</dbReference>
<dbReference type="RefSeq" id="WP_264848988.1">
    <property type="nucleotide sequence ID" value="NZ_BRXR01000001.1"/>
</dbReference>
<accession>A0ABQ5N3D1</accession>
<proteinExistence type="predicted"/>
<name>A0ABQ5N3D1_9CLOT</name>
<reference evidence="4 5" key="1">
    <citation type="journal article" date="2024" name="Int. J. Syst. Evol. Microbiol.">
        <title>Clostridium omnivorum sp. nov., isolated from anoxic soil under the treatment of reductive soil disinfestation.</title>
        <authorList>
            <person name="Ueki A."/>
            <person name="Tonouchi A."/>
            <person name="Kaku N."/>
            <person name="Honma S."/>
            <person name="Ueki K."/>
        </authorList>
    </citation>
    <scope>NUCLEOTIDE SEQUENCE [LARGE SCALE GENOMIC DNA]</scope>
    <source>
        <strain evidence="4 5">E14</strain>
    </source>
</reference>
<feature type="compositionally biased region" description="Low complexity" evidence="1">
    <location>
        <begin position="174"/>
        <end position="225"/>
    </location>
</feature>
<dbReference type="SUPFAM" id="SSF49384">
    <property type="entry name" value="Carbohydrate-binding domain"/>
    <property type="match status" value="1"/>
</dbReference>
<evidence type="ECO:0000313" key="5">
    <source>
        <dbReference type="Proteomes" id="UP001208567"/>
    </source>
</evidence>
<keyword evidence="2" id="KW-1133">Transmembrane helix</keyword>
<dbReference type="Proteomes" id="UP001208567">
    <property type="component" value="Unassembled WGS sequence"/>
</dbReference>
<keyword evidence="5" id="KW-1185">Reference proteome</keyword>
<organism evidence="4 5">
    <name type="scientific">Clostridium omnivorum</name>
    <dbReference type="NCBI Taxonomy" id="1604902"/>
    <lineage>
        <taxon>Bacteria</taxon>
        <taxon>Bacillati</taxon>
        <taxon>Bacillota</taxon>
        <taxon>Clostridia</taxon>
        <taxon>Eubacteriales</taxon>
        <taxon>Clostridiaceae</taxon>
        <taxon>Clostridium</taxon>
    </lineage>
</organism>
<keyword evidence="2" id="KW-0472">Membrane</keyword>
<evidence type="ECO:0008006" key="6">
    <source>
        <dbReference type="Google" id="ProtNLM"/>
    </source>
</evidence>
<feature type="region of interest" description="Disordered" evidence="1">
    <location>
        <begin position="174"/>
        <end position="229"/>
    </location>
</feature>
<feature type="chain" id="PRO_5045907340" description="Cohesin domain-containing protein" evidence="3">
    <location>
        <begin position="23"/>
        <end position="338"/>
    </location>
</feature>